<dbReference type="EMBL" id="BMZB01000002">
    <property type="protein sequence ID" value="GGZ31829.1"/>
    <property type="molecule type" value="Genomic_DNA"/>
</dbReference>
<keyword evidence="2" id="KW-1185">Reference proteome</keyword>
<sequence length="46" mass="5061">MNAHTSQPDMKTGRFVCTKCHRQSLKPFTSLTCKGQPIRAARKGAA</sequence>
<accession>A0A918Q5W3</accession>
<dbReference type="RefSeq" id="WP_189486074.1">
    <property type="nucleotide sequence ID" value="NZ_BMZB01000002.1"/>
</dbReference>
<organism evidence="1 2">
    <name type="scientific">Asticcacaulis endophyticus</name>
    <dbReference type="NCBI Taxonomy" id="1395890"/>
    <lineage>
        <taxon>Bacteria</taxon>
        <taxon>Pseudomonadati</taxon>
        <taxon>Pseudomonadota</taxon>
        <taxon>Alphaproteobacteria</taxon>
        <taxon>Caulobacterales</taxon>
        <taxon>Caulobacteraceae</taxon>
        <taxon>Asticcacaulis</taxon>
    </lineage>
</organism>
<comment type="caution">
    <text evidence="1">The sequence shown here is derived from an EMBL/GenBank/DDBJ whole genome shotgun (WGS) entry which is preliminary data.</text>
</comment>
<reference evidence="1" key="1">
    <citation type="journal article" date="2014" name="Int. J. Syst. Evol. Microbiol.">
        <title>Complete genome sequence of Corynebacterium casei LMG S-19264T (=DSM 44701T), isolated from a smear-ripened cheese.</title>
        <authorList>
            <consortium name="US DOE Joint Genome Institute (JGI-PGF)"/>
            <person name="Walter F."/>
            <person name="Albersmeier A."/>
            <person name="Kalinowski J."/>
            <person name="Ruckert C."/>
        </authorList>
    </citation>
    <scope>NUCLEOTIDE SEQUENCE</scope>
    <source>
        <strain evidence="1">KCTC 32296</strain>
    </source>
</reference>
<evidence type="ECO:0000313" key="1">
    <source>
        <dbReference type="EMBL" id="GGZ31829.1"/>
    </source>
</evidence>
<protein>
    <submittedName>
        <fullName evidence="1">Uncharacterized protein</fullName>
    </submittedName>
</protein>
<dbReference type="Proteomes" id="UP000662572">
    <property type="component" value="Unassembled WGS sequence"/>
</dbReference>
<dbReference type="AlphaFoldDB" id="A0A918Q5W3"/>
<name>A0A918Q5W3_9CAUL</name>
<evidence type="ECO:0000313" key="2">
    <source>
        <dbReference type="Proteomes" id="UP000662572"/>
    </source>
</evidence>
<proteinExistence type="predicted"/>
<gene>
    <name evidence="1" type="ORF">GCM10011273_17280</name>
</gene>
<reference evidence="1" key="2">
    <citation type="submission" date="2020-09" db="EMBL/GenBank/DDBJ databases">
        <authorList>
            <person name="Sun Q."/>
            <person name="Kim S."/>
        </authorList>
    </citation>
    <scope>NUCLEOTIDE SEQUENCE</scope>
    <source>
        <strain evidence="1">KCTC 32296</strain>
    </source>
</reference>